<keyword evidence="7 10" id="KW-1133">Transmembrane helix</keyword>
<evidence type="ECO:0000259" key="11">
    <source>
        <dbReference type="Pfam" id="PF09335"/>
    </source>
</evidence>
<proteinExistence type="inferred from homology"/>
<dbReference type="Proteomes" id="UP000053477">
    <property type="component" value="Unassembled WGS sequence"/>
</dbReference>
<evidence type="ECO:0000256" key="8">
    <source>
        <dbReference type="ARBA" id="ARBA00023034"/>
    </source>
</evidence>
<feature type="transmembrane region" description="Helical" evidence="10">
    <location>
        <begin position="126"/>
        <end position="145"/>
    </location>
</feature>
<feature type="transmembrane region" description="Helical" evidence="10">
    <location>
        <begin position="165"/>
        <end position="183"/>
    </location>
</feature>
<reference evidence="12 13" key="1">
    <citation type="submission" date="2015-04" db="EMBL/GenBank/DDBJ databases">
        <title>Complete genome sequence of Schizopora paradoxa KUC8140, a cosmopolitan wood degrader in East Asia.</title>
        <authorList>
            <consortium name="DOE Joint Genome Institute"/>
            <person name="Min B."/>
            <person name="Park H."/>
            <person name="Jang Y."/>
            <person name="Kim J.-J."/>
            <person name="Kim K.H."/>
            <person name="Pangilinan J."/>
            <person name="Lipzen A."/>
            <person name="Riley R."/>
            <person name="Grigoriev I.V."/>
            <person name="Spatafora J.W."/>
            <person name="Choi I.-G."/>
        </authorList>
    </citation>
    <scope>NUCLEOTIDE SEQUENCE [LARGE SCALE GENOMIC DNA]</scope>
    <source>
        <strain evidence="12 13">KUC8140</strain>
    </source>
</reference>
<dbReference type="AlphaFoldDB" id="A0A0H2REM8"/>
<evidence type="ECO:0000256" key="6">
    <source>
        <dbReference type="ARBA" id="ARBA00022692"/>
    </source>
</evidence>
<dbReference type="Pfam" id="PF09335">
    <property type="entry name" value="VTT_dom"/>
    <property type="match status" value="1"/>
</dbReference>
<feature type="transmembrane region" description="Helical" evidence="10">
    <location>
        <begin position="324"/>
        <end position="345"/>
    </location>
</feature>
<feature type="transmembrane region" description="Helical" evidence="10">
    <location>
        <begin position="190"/>
        <end position="211"/>
    </location>
</feature>
<accession>A0A0H2REM8</accession>
<keyword evidence="13" id="KW-1185">Reference proteome</keyword>
<evidence type="ECO:0000256" key="1">
    <source>
        <dbReference type="ARBA" id="ARBA00002978"/>
    </source>
</evidence>
<comment type="subcellular location">
    <subcellularLocation>
        <location evidence="2">Golgi apparatus membrane</location>
        <topology evidence="2">Multi-pass membrane protein</topology>
    </subcellularLocation>
</comment>
<protein>
    <recommendedName>
        <fullName evidence="4">Golgi apparatus membrane protein TVP38</fullName>
    </recommendedName>
    <alternativeName>
        <fullName evidence="5">Golgi apparatus membrane protein tvp38</fullName>
    </alternativeName>
</protein>
<dbReference type="EMBL" id="KQ086038">
    <property type="protein sequence ID" value="KLO10012.1"/>
    <property type="molecule type" value="Genomic_DNA"/>
</dbReference>
<organism evidence="12 13">
    <name type="scientific">Schizopora paradoxa</name>
    <dbReference type="NCBI Taxonomy" id="27342"/>
    <lineage>
        <taxon>Eukaryota</taxon>
        <taxon>Fungi</taxon>
        <taxon>Dikarya</taxon>
        <taxon>Basidiomycota</taxon>
        <taxon>Agaricomycotina</taxon>
        <taxon>Agaricomycetes</taxon>
        <taxon>Hymenochaetales</taxon>
        <taxon>Schizoporaceae</taxon>
        <taxon>Schizopora</taxon>
    </lineage>
</organism>
<gene>
    <name evidence="12" type="ORF">SCHPADRAFT_943174</name>
</gene>
<name>A0A0H2REM8_9AGAM</name>
<evidence type="ECO:0000256" key="7">
    <source>
        <dbReference type="ARBA" id="ARBA00022989"/>
    </source>
</evidence>
<keyword evidence="8" id="KW-0333">Golgi apparatus</keyword>
<dbReference type="PANTHER" id="PTHR47549">
    <property type="entry name" value="GOLGI APPARATUS MEMBRANE PROTEIN TVP38-RELATED"/>
    <property type="match status" value="1"/>
</dbReference>
<comment type="similarity">
    <text evidence="3">Belongs to the TVP38/TMEM64 family.</text>
</comment>
<keyword evidence="6 10" id="KW-0812">Transmembrane</keyword>
<dbReference type="PANTHER" id="PTHR47549:SF2">
    <property type="entry name" value="GOLGI APPARATUS MEMBRANE PROTEIN TVP38"/>
    <property type="match status" value="1"/>
</dbReference>
<evidence type="ECO:0000256" key="2">
    <source>
        <dbReference type="ARBA" id="ARBA00004653"/>
    </source>
</evidence>
<dbReference type="FunCoup" id="A0A0H2REM8">
    <property type="interactions" value="27"/>
</dbReference>
<dbReference type="InParanoid" id="A0A0H2REM8"/>
<comment type="function">
    <text evidence="1">Golgi membrane protein involved in vesicular trafficking and spindle migration.</text>
</comment>
<dbReference type="InterPro" id="IPR051076">
    <property type="entry name" value="Golgi_membrane_TVP38/TMEM64"/>
</dbReference>
<evidence type="ECO:0000313" key="12">
    <source>
        <dbReference type="EMBL" id="KLO10012.1"/>
    </source>
</evidence>
<evidence type="ECO:0000256" key="4">
    <source>
        <dbReference type="ARBA" id="ARBA00013533"/>
    </source>
</evidence>
<feature type="domain" description="VTT" evidence="11">
    <location>
        <begin position="185"/>
        <end position="298"/>
    </location>
</feature>
<keyword evidence="9 10" id="KW-0472">Membrane</keyword>
<evidence type="ECO:0000256" key="5">
    <source>
        <dbReference type="ARBA" id="ARBA00020673"/>
    </source>
</evidence>
<evidence type="ECO:0000313" key="13">
    <source>
        <dbReference type="Proteomes" id="UP000053477"/>
    </source>
</evidence>
<evidence type="ECO:0000256" key="9">
    <source>
        <dbReference type="ARBA" id="ARBA00023136"/>
    </source>
</evidence>
<evidence type="ECO:0000256" key="10">
    <source>
        <dbReference type="SAM" id="Phobius"/>
    </source>
</evidence>
<dbReference type="GO" id="GO:0000139">
    <property type="term" value="C:Golgi membrane"/>
    <property type="evidence" value="ECO:0007669"/>
    <property type="project" value="UniProtKB-SubCell"/>
</dbReference>
<sequence>MEYPEHPLIVSHSTPHASMPLREDVETISNIVAIPLTERASPSEYEEEKKRAMEIEVVSNELKTATGDLDVTEDAPSSIKVNVDIVREITRTPSPTPSEAEALQRRGMIHYRSLLKWRFWVRKKWIRYYLVLAAITTVVVLLAVFHTRIALAVQPVGDKIRRLPAGWLIPIALLFVLSFPPLFGHEIIAAICGLVWGVWIGFGIVAAGTYFGEVGNFYAFRLLCRARGEKWERTKINYACLAKIVREGGLKVATIVRWSVIPGHFSTAVFSTCGMSFWVFSFSAIASLPKHFVPVYVGFALGILRADSDAPSIITEKESVKQHVITYSVLAGTVIVTIGAFLYIAKKMEEVKQDVIHARRRRRKEIKVEQLNHTVNMEDPIVVELHPVRSRTSGMTAVA</sequence>
<evidence type="ECO:0000256" key="3">
    <source>
        <dbReference type="ARBA" id="ARBA00008640"/>
    </source>
</evidence>
<dbReference type="InterPro" id="IPR032816">
    <property type="entry name" value="VTT_dom"/>
</dbReference>
<dbReference type="OrthoDB" id="166803at2759"/>
<dbReference type="STRING" id="27342.A0A0H2REM8"/>